<dbReference type="Pfam" id="PF17284">
    <property type="entry name" value="Spermine_synt_N"/>
    <property type="match status" value="1"/>
</dbReference>
<dbReference type="HAMAP" id="MF_00198">
    <property type="entry name" value="Spermidine_synth"/>
    <property type="match status" value="1"/>
</dbReference>
<comment type="caution">
    <text evidence="8">The sequence shown here is derived from an EMBL/GenBank/DDBJ whole genome shotgun (WGS) entry which is preliminary data.</text>
</comment>
<feature type="active site" description="Proton acceptor" evidence="6">
    <location>
        <position position="168"/>
    </location>
</feature>
<dbReference type="Pfam" id="PF01564">
    <property type="entry name" value="Spermine_synth"/>
    <property type="match status" value="1"/>
</dbReference>
<feature type="domain" description="PABS" evidence="7">
    <location>
        <begin position="13"/>
        <end position="251"/>
    </location>
</feature>
<proteinExistence type="inferred from homology"/>
<evidence type="ECO:0000256" key="4">
    <source>
        <dbReference type="ARBA" id="ARBA00048874"/>
    </source>
</evidence>
<dbReference type="Proteomes" id="UP001363151">
    <property type="component" value="Unassembled WGS sequence"/>
</dbReference>
<evidence type="ECO:0000256" key="6">
    <source>
        <dbReference type="PROSITE-ProRule" id="PRU00354"/>
    </source>
</evidence>
<dbReference type="Gene3D" id="2.30.140.10">
    <property type="entry name" value="Spermidine synthase, tetramerisation domain"/>
    <property type="match status" value="1"/>
</dbReference>
<sequence>MPEDQQQPTMTSSFWFDEEVTPDLSMRMRLKTLTFDEQSDFQRVQVIETAEFGTTLVLDGKTQSAKVDEYVYHECLVHPAMLLHGNPKRVYIGGGGELATARECLKHTSVAEVVMVDLDGMVVDVCKKELPSWNAGSTEDPRLDLRIGDARSYLLEESSGTFDVVVLDISDPIEAGPAVHLYTQEFYELVAKKLNPGGVLVTQSGPAGLINHTECFGAIHQTLKMAFPCVVPYSVTIPSFGSDWGFNVATTLATDAKAVRERKVEDLDAAIAAKVSGDLQHYDGQSHLCMFNLIKTVRDGIAAETRVITEANPVFMY</sequence>
<gene>
    <name evidence="8" type="primary">SPS1</name>
    <name evidence="8" type="ORF">SO694_00116021</name>
</gene>
<dbReference type="NCBIfam" id="NF037959">
    <property type="entry name" value="MFS_SpdSyn"/>
    <property type="match status" value="1"/>
</dbReference>
<dbReference type="PANTHER" id="PTHR43317">
    <property type="entry name" value="THERMOSPERMINE SYNTHASE ACAULIS5"/>
    <property type="match status" value="1"/>
</dbReference>
<dbReference type="SUPFAM" id="SSF53335">
    <property type="entry name" value="S-adenosyl-L-methionine-dependent methyltransferases"/>
    <property type="match status" value="1"/>
</dbReference>
<comment type="catalytic activity">
    <reaction evidence="4">
        <text>S-adenosyl 3-(methylsulfanyl)propylamine + spermidine = thermospermine + S-methyl-5'-thioadenosine + H(+)</text>
        <dbReference type="Rhea" id="RHEA:30515"/>
        <dbReference type="ChEBI" id="CHEBI:15378"/>
        <dbReference type="ChEBI" id="CHEBI:17509"/>
        <dbReference type="ChEBI" id="CHEBI:57443"/>
        <dbReference type="ChEBI" id="CHEBI:57834"/>
        <dbReference type="ChEBI" id="CHEBI:59903"/>
        <dbReference type="EC" id="2.5.1.79"/>
    </reaction>
</comment>
<dbReference type="PROSITE" id="PS51006">
    <property type="entry name" value="PABS_2"/>
    <property type="match status" value="1"/>
</dbReference>
<dbReference type="EC" id="2.5.1.79" evidence="5"/>
<dbReference type="Gene3D" id="3.40.50.150">
    <property type="entry name" value="Vaccinia Virus protein VP39"/>
    <property type="match status" value="1"/>
</dbReference>
<evidence type="ECO:0000256" key="3">
    <source>
        <dbReference type="ARBA" id="ARBA00023115"/>
    </source>
</evidence>
<dbReference type="CDD" id="cd02440">
    <property type="entry name" value="AdoMet_MTases"/>
    <property type="match status" value="1"/>
</dbReference>
<evidence type="ECO:0000313" key="9">
    <source>
        <dbReference type="Proteomes" id="UP001363151"/>
    </source>
</evidence>
<dbReference type="InterPro" id="IPR001045">
    <property type="entry name" value="Spermi_synthase"/>
</dbReference>
<keyword evidence="9" id="KW-1185">Reference proteome</keyword>
<dbReference type="PANTHER" id="PTHR43317:SF1">
    <property type="entry name" value="THERMOSPERMINE SYNTHASE ACAULIS5"/>
    <property type="match status" value="1"/>
</dbReference>
<dbReference type="EMBL" id="JBBJCI010000217">
    <property type="protein sequence ID" value="KAK7240059.1"/>
    <property type="molecule type" value="Genomic_DNA"/>
</dbReference>
<dbReference type="InterPro" id="IPR029063">
    <property type="entry name" value="SAM-dependent_MTases_sf"/>
</dbReference>
<comment type="similarity">
    <text evidence="1">Belongs to the spermidine/spermine synthase family.</text>
</comment>
<evidence type="ECO:0000256" key="5">
    <source>
        <dbReference type="ARBA" id="ARBA00049721"/>
    </source>
</evidence>
<evidence type="ECO:0000313" key="8">
    <source>
        <dbReference type="EMBL" id="KAK7240059.1"/>
    </source>
</evidence>
<dbReference type="InterPro" id="IPR030374">
    <property type="entry name" value="PABS"/>
</dbReference>
<evidence type="ECO:0000259" key="7">
    <source>
        <dbReference type="PROSITE" id="PS51006"/>
    </source>
</evidence>
<dbReference type="InterPro" id="IPR035246">
    <property type="entry name" value="Spermidine_synt_N"/>
</dbReference>
<protein>
    <recommendedName>
        <fullName evidence="5">thermospermine synthase</fullName>
        <ecNumber evidence="5">2.5.1.79</ecNumber>
    </recommendedName>
</protein>
<evidence type="ECO:0000256" key="1">
    <source>
        <dbReference type="ARBA" id="ARBA00007867"/>
    </source>
</evidence>
<keyword evidence="2 6" id="KW-0808">Transferase</keyword>
<name>A0ABR1FW63_AURAN</name>
<dbReference type="InterPro" id="IPR037163">
    <property type="entry name" value="Spermidine_synt_N_sf"/>
</dbReference>
<accession>A0ABR1FW63</accession>
<reference evidence="8 9" key="1">
    <citation type="submission" date="2024-03" db="EMBL/GenBank/DDBJ databases">
        <title>Aureococcus anophagefferens CCMP1851 and Kratosvirus quantuckense: Draft genome of a second virus-susceptible host strain in the model system.</title>
        <authorList>
            <person name="Chase E."/>
            <person name="Truchon A.R."/>
            <person name="Schepens W."/>
            <person name="Wilhelm S.W."/>
        </authorList>
    </citation>
    <scope>NUCLEOTIDE SEQUENCE [LARGE SCALE GENOMIC DNA]</scope>
    <source>
        <strain evidence="8 9">CCMP1851</strain>
    </source>
</reference>
<evidence type="ECO:0000256" key="2">
    <source>
        <dbReference type="ARBA" id="ARBA00022679"/>
    </source>
</evidence>
<keyword evidence="3 6" id="KW-0620">Polyamine biosynthesis</keyword>
<organism evidence="8 9">
    <name type="scientific">Aureococcus anophagefferens</name>
    <name type="common">Harmful bloom alga</name>
    <dbReference type="NCBI Taxonomy" id="44056"/>
    <lineage>
        <taxon>Eukaryota</taxon>
        <taxon>Sar</taxon>
        <taxon>Stramenopiles</taxon>
        <taxon>Ochrophyta</taxon>
        <taxon>Pelagophyceae</taxon>
        <taxon>Pelagomonadales</taxon>
        <taxon>Pelagomonadaceae</taxon>
        <taxon>Aureococcus</taxon>
    </lineage>
</organism>